<accession>A0A7J7UHV8</accession>
<feature type="region of interest" description="Disordered" evidence="2">
    <location>
        <begin position="561"/>
        <end position="582"/>
    </location>
</feature>
<dbReference type="SUPFAM" id="SSF88723">
    <property type="entry name" value="PIN domain-like"/>
    <property type="match status" value="1"/>
</dbReference>
<dbReference type="InterPro" id="IPR026832">
    <property type="entry name" value="Asteroid"/>
</dbReference>
<comment type="similarity">
    <text evidence="1">Belongs to the asteroid family.</text>
</comment>
<dbReference type="InterPro" id="IPR029060">
    <property type="entry name" value="PIN-like_dom_sf"/>
</dbReference>
<organism evidence="3 4">
    <name type="scientific">Rhinolophus ferrumequinum</name>
    <name type="common">Greater horseshoe bat</name>
    <dbReference type="NCBI Taxonomy" id="59479"/>
    <lineage>
        <taxon>Eukaryota</taxon>
        <taxon>Metazoa</taxon>
        <taxon>Chordata</taxon>
        <taxon>Craniata</taxon>
        <taxon>Vertebrata</taxon>
        <taxon>Euteleostomi</taxon>
        <taxon>Mammalia</taxon>
        <taxon>Eutheria</taxon>
        <taxon>Laurasiatheria</taxon>
        <taxon>Chiroptera</taxon>
        <taxon>Yinpterochiroptera</taxon>
        <taxon>Rhinolophoidea</taxon>
        <taxon>Rhinolophidae</taxon>
        <taxon>Rhinolophinae</taxon>
        <taxon>Rhinolophus</taxon>
    </lineage>
</organism>
<protein>
    <submittedName>
        <fullName evidence="3">Asteroid-like protein 1</fullName>
    </submittedName>
</protein>
<evidence type="ECO:0000313" key="4">
    <source>
        <dbReference type="Proteomes" id="UP000585614"/>
    </source>
</evidence>
<name>A0A7J7UHV8_RHIFE</name>
<comment type="caution">
    <text evidence="3">The sequence shown here is derived from an EMBL/GenBank/DDBJ whole genome shotgun (WGS) entry which is preliminary data.</text>
</comment>
<dbReference type="Proteomes" id="UP000585614">
    <property type="component" value="Unassembled WGS sequence"/>
</dbReference>
<dbReference type="Gene3D" id="3.40.50.1010">
    <property type="entry name" value="5'-nuclease"/>
    <property type="match status" value="1"/>
</dbReference>
<reference evidence="3 4" key="1">
    <citation type="journal article" date="2020" name="Nature">
        <title>Six reference-quality genomes reveal evolution of bat adaptations.</title>
        <authorList>
            <person name="Jebb D."/>
            <person name="Huang Z."/>
            <person name="Pippel M."/>
            <person name="Hughes G.M."/>
            <person name="Lavrichenko K."/>
            <person name="Devanna P."/>
            <person name="Winkler S."/>
            <person name="Jermiin L.S."/>
            <person name="Skirmuntt E.C."/>
            <person name="Katzourakis A."/>
            <person name="Burkitt-Gray L."/>
            <person name="Ray D.A."/>
            <person name="Sullivan K.A.M."/>
            <person name="Roscito J.G."/>
            <person name="Kirilenko B.M."/>
            <person name="Davalos L.M."/>
            <person name="Corthals A.P."/>
            <person name="Power M.L."/>
            <person name="Jones G."/>
            <person name="Ransome R.D."/>
            <person name="Dechmann D.K.N."/>
            <person name="Locatelli A.G."/>
            <person name="Puechmaille S.J."/>
            <person name="Fedrigo O."/>
            <person name="Jarvis E.D."/>
            <person name="Hiller M."/>
            <person name="Vernes S.C."/>
            <person name="Myers E.W."/>
            <person name="Teeling E.C."/>
        </authorList>
    </citation>
    <scope>NUCLEOTIDE SEQUENCE [LARGE SCALE GENOMIC DNA]</scope>
    <source>
        <strain evidence="3">MRhiFer1</strain>
        <tissue evidence="3">Lung</tissue>
    </source>
</reference>
<dbReference type="PANTHER" id="PTHR15665">
    <property type="entry name" value="ASTEROID PROTEIN"/>
    <property type="match status" value="1"/>
</dbReference>
<dbReference type="EMBL" id="JACAGC010000016">
    <property type="protein sequence ID" value="KAF6312495.1"/>
    <property type="molecule type" value="Genomic_DNA"/>
</dbReference>
<evidence type="ECO:0000256" key="1">
    <source>
        <dbReference type="ARBA" id="ARBA00007398"/>
    </source>
</evidence>
<feature type="compositionally biased region" description="Basic residues" evidence="2">
    <location>
        <begin position="564"/>
        <end position="581"/>
    </location>
</feature>
<proteinExistence type="inferred from homology"/>
<dbReference type="PANTHER" id="PTHR15665:SF1">
    <property type="entry name" value="PROTEIN ASTEROID HOMOLOG 1"/>
    <property type="match status" value="1"/>
</dbReference>
<evidence type="ECO:0000313" key="3">
    <source>
        <dbReference type="EMBL" id="KAF6312495.1"/>
    </source>
</evidence>
<gene>
    <name evidence="3" type="ORF">mRhiFer1_001130</name>
</gene>
<sequence>MAMLSSTGFASIPTWSSDGGCDISDKKLTTLKDRAKEKIQMAHSLSVGGGGYVCPLLIREVFIQVLIKLQVCFVQCFSEADRDIMTLANHWNCPVLSSDSDFCIFDLKTGFCPLNSFQWRNMNTIKGTQDYYIPAKCFSLDALCHYFSNMNKALLPLFAVLCGNDHVNLPIMERFLSKVRLPLGAASSKGRRHHRVLGLLNWLSHFADPTEALDNVLKYLPKKDQENVKELLCCSMEEYQQSQVKLQDFFQCGTYVCPDALNLGLPEWVLVALAKGQLAPFISDALVLRRTILHTQVENMQQPNAYRISLPIRQIIYGLLLNVSPHLENMSWNSLPPQTFSEVERINKNIKTSIVDAVQLPKDHCDLSKLTELSLARRLMLLLETLKVKQTILDPVPASLKLPIAVSCYWLQHPEAKAKLHHLQALLLGMLVGPLQAMIHSPDKKHLREDGAKMLYEELQRMKEQTRPGTRLDLDTAHIFCQWQCCLQMAMYLNQLLSTPLPEPDLTRLYSGSLVHGLCRQLLTSTSVESLLSMCPEAKQLYEHLFNATRAFAPSVLLLPKGKSNSKKKRQKKQGTNRSKNRVGTISDTRCWYEVSNRFGPLMVENMEEHQASEFE</sequence>
<evidence type="ECO:0000256" key="2">
    <source>
        <dbReference type="SAM" id="MobiDB-lite"/>
    </source>
</evidence>
<dbReference type="AlphaFoldDB" id="A0A7J7UHV8"/>